<keyword evidence="5" id="KW-0611">Plant defense</keyword>
<name>A0A9Q0CN60_9POAL</name>
<dbReference type="EMBL" id="JAMQYH010000002">
    <property type="protein sequence ID" value="KAJ1696770.1"/>
    <property type="molecule type" value="Genomic_DNA"/>
</dbReference>
<proteinExistence type="inferred from homology"/>
<feature type="domain" description="Disease resistance R13L4/SHOC-2-like LRR" evidence="9">
    <location>
        <begin position="572"/>
        <end position="870"/>
    </location>
</feature>
<keyword evidence="11" id="KW-1185">Reference proteome</keyword>
<dbReference type="GO" id="GO:0043531">
    <property type="term" value="F:ADP binding"/>
    <property type="evidence" value="ECO:0007669"/>
    <property type="project" value="InterPro"/>
</dbReference>
<dbReference type="InterPro" id="IPR002182">
    <property type="entry name" value="NB-ARC"/>
</dbReference>
<dbReference type="Pfam" id="PF18052">
    <property type="entry name" value="Rx_N"/>
    <property type="match status" value="1"/>
</dbReference>
<dbReference type="PRINTS" id="PR00364">
    <property type="entry name" value="DISEASERSIST"/>
</dbReference>
<evidence type="ECO:0000256" key="4">
    <source>
        <dbReference type="ARBA" id="ARBA00022741"/>
    </source>
</evidence>
<dbReference type="Pfam" id="PF23559">
    <property type="entry name" value="WHD_DRP"/>
    <property type="match status" value="1"/>
</dbReference>
<feature type="domain" description="Disease resistance N-terminal" evidence="7">
    <location>
        <begin position="5"/>
        <end position="87"/>
    </location>
</feature>
<dbReference type="InterPro" id="IPR055414">
    <property type="entry name" value="LRR_R13L4/SHOC2-like"/>
</dbReference>
<dbReference type="GO" id="GO:0009626">
    <property type="term" value="P:plant-type hypersensitive response"/>
    <property type="evidence" value="ECO:0007669"/>
    <property type="project" value="UniProtKB-ARBA"/>
</dbReference>
<dbReference type="InterPro" id="IPR042197">
    <property type="entry name" value="Apaf_helical"/>
</dbReference>
<dbReference type="CDD" id="cd14798">
    <property type="entry name" value="RX-CC_like"/>
    <property type="match status" value="1"/>
</dbReference>
<feature type="domain" description="Disease resistance protein winged helix" evidence="8">
    <location>
        <begin position="421"/>
        <end position="491"/>
    </location>
</feature>
<dbReference type="PANTHER" id="PTHR23155">
    <property type="entry name" value="DISEASE RESISTANCE PROTEIN RP"/>
    <property type="match status" value="1"/>
</dbReference>
<evidence type="ECO:0000256" key="3">
    <source>
        <dbReference type="ARBA" id="ARBA00022737"/>
    </source>
</evidence>
<sequence>MAESVVSFVVGMLGDAYVKEVLHLQGVGDRVERVRRELSRIQAFLKDTDRKHIVDERQNQFVKEVRDLAYLIEDVIDTLIAEVPEKKPGKIEAVKRWLTGIIKLPTIHRHGHEIKKIEEMIREIEASRLRYGITKLGGANKEENTQLVRRIVLPDVDEDGIVGFEADRGKIIDLLLDEKTTGRSVVSIVGPGGLGKTTLARKVYNSEVVKRHFDIRIWVVISQKFELIDIFRNIAKQLKIQPPEDLSEHELTKLHQSLTKKRYFLVLDDIWKNNNPLTQIEGIFPNSNNRSRVLITTRFLDVAEKSGPISIPHKLQFLTEESSIKLLLKKALPSHNADDKYPHNLYNIGRQFAKRCGGLPLALIVLGGLLSKKDPNYIAWSSVMQTMNWGTHGEECTAIIGTSYDDLPFGLKSCFMYFAAFPEDADIKVRKLLRMWIAEGFIPQEQNRTLEDTAHSFLVDLVQRSMIQATRTDFAGYILGCRIHDLLHGLAIQKAKEDNFLMVCSKVEELQNCSHVRRLAIHDSNYERDEELYCKIIPNQIPNLRSLFAKQLTSPMVPQHLKVWSDFYWISDTHVFKKIERLSQLRYLELTIQVKTREEIRNFQEFIGAMRFLRTLDLQFSTIECDLPESLWHVKTLRNVILPFPKSSTNGPAPSLNLINLQTLRGVKCRESWGEEGIPNLPNLKSFAILASNRSQWNAIADLLYKLNHLIILSIHVDGIALNIIDMRNFPCYNNLQFLHLYGNGNEINLDQCLLPIHLTRLVLEHLQFQKDPMPVIEKFENLKFFWLKNCKIQQLCCLTTGGFGRLESLTLEELQELEEWKIDDGAMPKLKTLVVIACPRLRVPPGLQHLTVLQELTWDAKYNEISDVMENEIRSICKHVPAIKIIL</sequence>
<evidence type="ECO:0000259" key="7">
    <source>
        <dbReference type="Pfam" id="PF18052"/>
    </source>
</evidence>
<dbReference type="Pfam" id="PF00931">
    <property type="entry name" value="NB-ARC"/>
    <property type="match status" value="1"/>
</dbReference>
<dbReference type="GO" id="GO:0042742">
    <property type="term" value="P:defense response to bacterium"/>
    <property type="evidence" value="ECO:0007669"/>
    <property type="project" value="UniProtKB-ARBA"/>
</dbReference>
<evidence type="ECO:0000259" key="9">
    <source>
        <dbReference type="Pfam" id="PF23598"/>
    </source>
</evidence>
<dbReference type="InterPro" id="IPR038005">
    <property type="entry name" value="RX-like_CC"/>
</dbReference>
<reference evidence="10" key="1">
    <citation type="journal article" date="2022" name="Cell">
        <title>Repeat-based holocentromeres influence genome architecture and karyotype evolution.</title>
        <authorList>
            <person name="Hofstatter P.G."/>
            <person name="Thangavel G."/>
            <person name="Lux T."/>
            <person name="Neumann P."/>
            <person name="Vondrak T."/>
            <person name="Novak P."/>
            <person name="Zhang M."/>
            <person name="Costa L."/>
            <person name="Castellani M."/>
            <person name="Scott A."/>
            <person name="Toegelov H."/>
            <person name="Fuchs J."/>
            <person name="Mata-Sucre Y."/>
            <person name="Dias Y."/>
            <person name="Vanzela A.L.L."/>
            <person name="Huettel B."/>
            <person name="Almeida C.C.S."/>
            <person name="Simkova H."/>
            <person name="Souza G."/>
            <person name="Pedrosa-Harand A."/>
            <person name="Macas J."/>
            <person name="Mayer K.F.X."/>
            <person name="Houben A."/>
            <person name="Marques A."/>
        </authorList>
    </citation>
    <scope>NUCLEOTIDE SEQUENCE</scope>
    <source>
        <strain evidence="10">RhyBre1mFocal</strain>
    </source>
</reference>
<keyword evidence="4" id="KW-0547">Nucleotide-binding</keyword>
<evidence type="ECO:0000256" key="5">
    <source>
        <dbReference type="ARBA" id="ARBA00022821"/>
    </source>
</evidence>
<dbReference type="OrthoDB" id="600370at2759"/>
<dbReference type="InterPro" id="IPR036388">
    <property type="entry name" value="WH-like_DNA-bd_sf"/>
</dbReference>
<dbReference type="AlphaFoldDB" id="A0A9Q0CN60"/>
<dbReference type="PANTHER" id="PTHR23155:SF1185">
    <property type="entry name" value="DISEASE RESISTANCE RPP8-LIKE PROTEIN 3-RELATED"/>
    <property type="match status" value="1"/>
</dbReference>
<dbReference type="Proteomes" id="UP001151287">
    <property type="component" value="Unassembled WGS sequence"/>
</dbReference>
<evidence type="ECO:0000313" key="10">
    <source>
        <dbReference type="EMBL" id="KAJ1696770.1"/>
    </source>
</evidence>
<gene>
    <name evidence="10" type="ORF">LUZ63_005282</name>
</gene>
<dbReference type="InterPro" id="IPR027417">
    <property type="entry name" value="P-loop_NTPase"/>
</dbReference>
<protein>
    <submittedName>
        <fullName evidence="10">Uncharacterized protein</fullName>
    </submittedName>
</protein>
<evidence type="ECO:0000256" key="1">
    <source>
        <dbReference type="ARBA" id="ARBA00008894"/>
    </source>
</evidence>
<dbReference type="Gene3D" id="3.40.50.300">
    <property type="entry name" value="P-loop containing nucleotide triphosphate hydrolases"/>
    <property type="match status" value="1"/>
</dbReference>
<comment type="similarity">
    <text evidence="1">Belongs to the disease resistance NB-LRR family.</text>
</comment>
<dbReference type="FunFam" id="1.10.10.10:FF:000322">
    <property type="entry name" value="Probable disease resistance protein At1g63360"/>
    <property type="match status" value="1"/>
</dbReference>
<accession>A0A9Q0CN60</accession>
<keyword evidence="2" id="KW-0433">Leucine-rich repeat</keyword>
<dbReference type="Gene3D" id="1.20.5.4130">
    <property type="match status" value="1"/>
</dbReference>
<dbReference type="Gene3D" id="1.10.10.10">
    <property type="entry name" value="Winged helix-like DNA-binding domain superfamily/Winged helix DNA-binding domain"/>
    <property type="match status" value="1"/>
</dbReference>
<organism evidence="10 11">
    <name type="scientific">Rhynchospora breviuscula</name>
    <dbReference type="NCBI Taxonomy" id="2022672"/>
    <lineage>
        <taxon>Eukaryota</taxon>
        <taxon>Viridiplantae</taxon>
        <taxon>Streptophyta</taxon>
        <taxon>Embryophyta</taxon>
        <taxon>Tracheophyta</taxon>
        <taxon>Spermatophyta</taxon>
        <taxon>Magnoliopsida</taxon>
        <taxon>Liliopsida</taxon>
        <taxon>Poales</taxon>
        <taxon>Cyperaceae</taxon>
        <taxon>Cyperoideae</taxon>
        <taxon>Rhynchosporeae</taxon>
        <taxon>Rhynchospora</taxon>
    </lineage>
</organism>
<dbReference type="GO" id="GO:0002758">
    <property type="term" value="P:innate immune response-activating signaling pathway"/>
    <property type="evidence" value="ECO:0007669"/>
    <property type="project" value="UniProtKB-ARBA"/>
</dbReference>
<dbReference type="Gene3D" id="3.80.10.10">
    <property type="entry name" value="Ribonuclease Inhibitor"/>
    <property type="match status" value="2"/>
</dbReference>
<dbReference type="InterPro" id="IPR032675">
    <property type="entry name" value="LRR_dom_sf"/>
</dbReference>
<dbReference type="InterPro" id="IPR044974">
    <property type="entry name" value="Disease_R_plants"/>
</dbReference>
<dbReference type="InterPro" id="IPR041118">
    <property type="entry name" value="Rx_N"/>
</dbReference>
<dbReference type="SUPFAM" id="SSF52058">
    <property type="entry name" value="L domain-like"/>
    <property type="match status" value="1"/>
</dbReference>
<dbReference type="SUPFAM" id="SSF52540">
    <property type="entry name" value="P-loop containing nucleoside triphosphate hydrolases"/>
    <property type="match status" value="1"/>
</dbReference>
<feature type="domain" description="NB-ARC" evidence="6">
    <location>
        <begin position="166"/>
        <end position="334"/>
    </location>
</feature>
<dbReference type="InterPro" id="IPR058922">
    <property type="entry name" value="WHD_DRP"/>
</dbReference>
<dbReference type="Gene3D" id="1.10.8.430">
    <property type="entry name" value="Helical domain of apoptotic protease-activating factors"/>
    <property type="match status" value="1"/>
</dbReference>
<evidence type="ECO:0000313" key="11">
    <source>
        <dbReference type="Proteomes" id="UP001151287"/>
    </source>
</evidence>
<keyword evidence="3" id="KW-0677">Repeat</keyword>
<evidence type="ECO:0000259" key="8">
    <source>
        <dbReference type="Pfam" id="PF23559"/>
    </source>
</evidence>
<dbReference type="FunFam" id="3.40.50.300:FF:001091">
    <property type="entry name" value="Probable disease resistance protein At1g61300"/>
    <property type="match status" value="1"/>
</dbReference>
<evidence type="ECO:0000259" key="6">
    <source>
        <dbReference type="Pfam" id="PF00931"/>
    </source>
</evidence>
<dbReference type="Pfam" id="PF23598">
    <property type="entry name" value="LRR_14"/>
    <property type="match status" value="1"/>
</dbReference>
<evidence type="ECO:0000256" key="2">
    <source>
        <dbReference type="ARBA" id="ARBA00022614"/>
    </source>
</evidence>
<comment type="caution">
    <text evidence="10">The sequence shown here is derived from an EMBL/GenBank/DDBJ whole genome shotgun (WGS) entry which is preliminary data.</text>
</comment>